<evidence type="ECO:0000313" key="1">
    <source>
        <dbReference type="EMBL" id="WOA53030.1"/>
    </source>
</evidence>
<organism evidence="1 2">
    <name type="scientific">Dickeya solani</name>
    <dbReference type="NCBI Taxonomy" id="1089444"/>
    <lineage>
        <taxon>Bacteria</taxon>
        <taxon>Pseudomonadati</taxon>
        <taxon>Pseudomonadota</taxon>
        <taxon>Gammaproteobacteria</taxon>
        <taxon>Enterobacterales</taxon>
        <taxon>Pectobacteriaceae</taxon>
        <taxon>Dickeya</taxon>
    </lineage>
</organism>
<evidence type="ECO:0000313" key="2">
    <source>
        <dbReference type="Proteomes" id="UP001304423"/>
    </source>
</evidence>
<reference evidence="1" key="1">
    <citation type="submission" date="2023-10" db="EMBL/GenBank/DDBJ databases">
        <title>Clonality and diversity in the soft rot Dickeya solani phytopathogen.</title>
        <authorList>
            <person name="Pedron J."/>
            <person name="Van Gijsegem F."/>
            <person name="Portier P."/>
            <person name="Taghouti G."/>
        </authorList>
    </citation>
    <scope>NUCLEOTIDE SEQUENCE</scope>
    <source>
        <strain evidence="1">CFBP5647</strain>
    </source>
</reference>
<dbReference type="RefSeq" id="WP_316393234.1">
    <property type="nucleotide sequence ID" value="NZ_CP136339.1"/>
</dbReference>
<sequence length="66" mass="7516">MQQPRRLKSKGGGEEERPDYFSSVKIISYKKSLRIAIAANGSPELKNRATRQVFLLPTVEKIRAKK</sequence>
<accession>A0AAX4F025</accession>
<dbReference type="AlphaFoldDB" id="A0AAX4F025"/>
<dbReference type="EMBL" id="CP136339">
    <property type="protein sequence ID" value="WOA53030.1"/>
    <property type="molecule type" value="Genomic_DNA"/>
</dbReference>
<proteinExistence type="predicted"/>
<gene>
    <name evidence="1" type="ORF">RXA29_01940</name>
</gene>
<name>A0AAX4F025_9GAMM</name>
<protein>
    <submittedName>
        <fullName evidence="1">Uncharacterized protein</fullName>
    </submittedName>
</protein>
<dbReference type="Proteomes" id="UP001304423">
    <property type="component" value="Chromosome"/>
</dbReference>